<accession>A0A8J7KPJ7</accession>
<feature type="transmembrane region" description="Helical" evidence="1">
    <location>
        <begin position="20"/>
        <end position="39"/>
    </location>
</feature>
<protein>
    <submittedName>
        <fullName evidence="2">Uncharacterized protein</fullName>
    </submittedName>
</protein>
<evidence type="ECO:0000313" key="2">
    <source>
        <dbReference type="EMBL" id="MBG6136377.1"/>
    </source>
</evidence>
<dbReference type="EMBL" id="JADOUF010000001">
    <property type="protein sequence ID" value="MBG6136377.1"/>
    <property type="molecule type" value="Genomic_DNA"/>
</dbReference>
<proteinExistence type="predicted"/>
<keyword evidence="1" id="KW-0472">Membrane</keyword>
<reference evidence="2" key="1">
    <citation type="submission" date="2020-11" db="EMBL/GenBank/DDBJ databases">
        <title>Sequencing the genomes of 1000 actinobacteria strains.</title>
        <authorList>
            <person name="Klenk H.-P."/>
        </authorList>
    </citation>
    <scope>NUCLEOTIDE SEQUENCE</scope>
    <source>
        <strain evidence="2">DSM 45356</strain>
    </source>
</reference>
<feature type="transmembrane region" description="Helical" evidence="1">
    <location>
        <begin position="59"/>
        <end position="77"/>
    </location>
</feature>
<feature type="transmembrane region" description="Helical" evidence="1">
    <location>
        <begin position="84"/>
        <end position="106"/>
    </location>
</feature>
<keyword evidence="3" id="KW-1185">Reference proteome</keyword>
<sequence length="107" mass="11078">MAENMTSQMAEPQRRTASFVGFWAGFGSQLLVVLFAAWAGSGSGTSQEDGLSRVLVMGYLDFFLVAVMTLTGLVLCLPRGTRLAGAGLLTGTMTGAMLVAIVAVGIS</sequence>
<organism evidence="2 3">
    <name type="scientific">Longispora fulva</name>
    <dbReference type="NCBI Taxonomy" id="619741"/>
    <lineage>
        <taxon>Bacteria</taxon>
        <taxon>Bacillati</taxon>
        <taxon>Actinomycetota</taxon>
        <taxon>Actinomycetes</taxon>
        <taxon>Micromonosporales</taxon>
        <taxon>Micromonosporaceae</taxon>
        <taxon>Longispora</taxon>
    </lineage>
</organism>
<name>A0A8J7KPJ7_9ACTN</name>
<gene>
    <name evidence="2" type="ORF">IW245_002571</name>
</gene>
<evidence type="ECO:0000313" key="3">
    <source>
        <dbReference type="Proteomes" id="UP000622552"/>
    </source>
</evidence>
<keyword evidence="1" id="KW-0812">Transmembrane</keyword>
<dbReference type="AlphaFoldDB" id="A0A8J7KPJ7"/>
<keyword evidence="1" id="KW-1133">Transmembrane helix</keyword>
<evidence type="ECO:0000256" key="1">
    <source>
        <dbReference type="SAM" id="Phobius"/>
    </source>
</evidence>
<dbReference type="RefSeq" id="WP_197003363.1">
    <property type="nucleotide sequence ID" value="NZ_BONS01000040.1"/>
</dbReference>
<dbReference type="Proteomes" id="UP000622552">
    <property type="component" value="Unassembled WGS sequence"/>
</dbReference>
<comment type="caution">
    <text evidence="2">The sequence shown here is derived from an EMBL/GenBank/DDBJ whole genome shotgun (WGS) entry which is preliminary data.</text>
</comment>